<proteinExistence type="predicted"/>
<name>A0A0F8XHQ2_9ZZZZ</name>
<gene>
    <name evidence="2" type="ORF">LCGC14_3023300</name>
</gene>
<reference evidence="2" key="1">
    <citation type="journal article" date="2015" name="Nature">
        <title>Complex archaea that bridge the gap between prokaryotes and eukaryotes.</title>
        <authorList>
            <person name="Spang A."/>
            <person name="Saw J.H."/>
            <person name="Jorgensen S.L."/>
            <person name="Zaremba-Niedzwiedzka K."/>
            <person name="Martijn J."/>
            <person name="Lind A.E."/>
            <person name="van Eijk R."/>
            <person name="Schleper C."/>
            <person name="Guy L."/>
            <person name="Ettema T.J."/>
        </authorList>
    </citation>
    <scope>NUCLEOTIDE SEQUENCE</scope>
</reference>
<evidence type="ECO:0000256" key="1">
    <source>
        <dbReference type="SAM" id="Phobius"/>
    </source>
</evidence>
<comment type="caution">
    <text evidence="2">The sequence shown here is derived from an EMBL/GenBank/DDBJ whole genome shotgun (WGS) entry which is preliminary data.</text>
</comment>
<dbReference type="AlphaFoldDB" id="A0A0F8XHQ2"/>
<keyword evidence="1" id="KW-0472">Membrane</keyword>
<protein>
    <recommendedName>
        <fullName evidence="3">DUF4190 domain-containing protein</fullName>
    </recommendedName>
</protein>
<keyword evidence="1" id="KW-1133">Transmembrane helix</keyword>
<dbReference type="EMBL" id="LAZR01062916">
    <property type="protein sequence ID" value="KKK60545.1"/>
    <property type="molecule type" value="Genomic_DNA"/>
</dbReference>
<accession>A0A0F8XHQ2</accession>
<keyword evidence="1" id="KW-0812">Transmembrane</keyword>
<sequence length="226" mass="23055">MTETSSFQPPVPAAAAPPAPGAGLAIAALVLGSLAVFPLLGVPCGLIAIILGIISLARRARGTGMAVAGILLALLLGGAAQTATVVGLIRLAREAKQTAQRTVSQVNLMSLGRGVVMYAADNDGQPPPSLQHLIDQGMLVEGMLQSSDSEGGRPDLFYSCPTPLADISNPMATVIACSYEDIHPGGRTVLFADGHVTWESDSSFETIAADPQNAAFAAALKEAEGP</sequence>
<organism evidence="2">
    <name type="scientific">marine sediment metagenome</name>
    <dbReference type="NCBI Taxonomy" id="412755"/>
    <lineage>
        <taxon>unclassified sequences</taxon>
        <taxon>metagenomes</taxon>
        <taxon>ecological metagenomes</taxon>
    </lineage>
</organism>
<evidence type="ECO:0008006" key="3">
    <source>
        <dbReference type="Google" id="ProtNLM"/>
    </source>
</evidence>
<feature type="transmembrane region" description="Helical" evidence="1">
    <location>
        <begin position="24"/>
        <end position="54"/>
    </location>
</feature>
<feature type="transmembrane region" description="Helical" evidence="1">
    <location>
        <begin position="66"/>
        <end position="89"/>
    </location>
</feature>
<evidence type="ECO:0000313" key="2">
    <source>
        <dbReference type="EMBL" id="KKK60545.1"/>
    </source>
</evidence>